<name>A0ABU7IS48_9FLAO</name>
<dbReference type="EMBL" id="JAZDDG010000002">
    <property type="protein sequence ID" value="MEE1975376.1"/>
    <property type="molecule type" value="Genomic_DNA"/>
</dbReference>
<dbReference type="PROSITE" id="PS51257">
    <property type="entry name" value="PROKAR_LIPOPROTEIN"/>
    <property type="match status" value="1"/>
</dbReference>
<sequence length="272" mass="30397">MRIKLNIVSVLAITVMVSSCNNGPKVIAPSTESDGVSESSGSGIFAPNPDIQVTQNNTGAFNEDLHKVVVKEVLPTDRYVYLKVIEDSNKQFWIASRKQEVAKGDVYFYRNPLLKTNFESKEYNRVFDTIYLVTNLVAEDHSKHVGQLNTATSSPTMEKVRVVKEDIPTHTDKKVEFKGAIKISELVKDPKKYEGYSVQINGKCVKVNPNIMQRNWLHIQDGSKNDFDLVVTSSSFVPEGSDITIKATVSLNRDFGAGYKYDLILENGTLIK</sequence>
<protein>
    <submittedName>
        <fullName evidence="1">GW dipeptide domain-containing protein</fullName>
    </submittedName>
</protein>
<dbReference type="Proteomes" id="UP001356308">
    <property type="component" value="Unassembled WGS sequence"/>
</dbReference>
<accession>A0ABU7IS48</accession>
<gene>
    <name evidence="1" type="ORF">V1I91_04815</name>
</gene>
<organism evidence="1 2">
    <name type="scientific">Maribacter cobaltidurans</name>
    <dbReference type="NCBI Taxonomy" id="1178778"/>
    <lineage>
        <taxon>Bacteria</taxon>
        <taxon>Pseudomonadati</taxon>
        <taxon>Bacteroidota</taxon>
        <taxon>Flavobacteriia</taxon>
        <taxon>Flavobacteriales</taxon>
        <taxon>Flavobacteriaceae</taxon>
        <taxon>Maribacter</taxon>
    </lineage>
</organism>
<evidence type="ECO:0000313" key="2">
    <source>
        <dbReference type="Proteomes" id="UP001356308"/>
    </source>
</evidence>
<comment type="caution">
    <text evidence="1">The sequence shown here is derived from an EMBL/GenBank/DDBJ whole genome shotgun (WGS) entry which is preliminary data.</text>
</comment>
<evidence type="ECO:0000313" key="1">
    <source>
        <dbReference type="EMBL" id="MEE1975376.1"/>
    </source>
</evidence>
<keyword evidence="2" id="KW-1185">Reference proteome</keyword>
<dbReference type="RefSeq" id="WP_272650202.1">
    <property type="nucleotide sequence ID" value="NZ_JAZDDG010000002.1"/>
</dbReference>
<reference evidence="1 2" key="1">
    <citation type="submission" date="2024-01" db="EMBL/GenBank/DDBJ databases">
        <title>Maribacter spp. originated from different algae showed divergent polysaccharides utilization ability.</title>
        <authorList>
            <person name="Wang H."/>
            <person name="Wu Y."/>
        </authorList>
    </citation>
    <scope>NUCLEOTIDE SEQUENCE [LARGE SCALE GENOMIC DNA]</scope>
    <source>
        <strain evidence="1 2">PR1</strain>
    </source>
</reference>
<proteinExistence type="predicted"/>